<dbReference type="InterPro" id="IPR050832">
    <property type="entry name" value="Bact_Acetyltransf"/>
</dbReference>
<dbReference type="AlphaFoldDB" id="A0A5N7MA83"/>
<keyword evidence="5" id="KW-1185">Reference proteome</keyword>
<sequence>MSSPEGSFVVSDLRERPEFTEAVADRVWRAWWQGKGYPLDYIEGRVAESLDGAAVPCAVVAHEDGLFLGTASVIPSDLDERPEYSPWVAAVWVDPEHRRRGIGAALVRKAAQGAFESGADLVYLCALPEKRAFYERLGWQRLEENVGRNALTVLTLARS</sequence>
<proteinExistence type="predicted"/>
<dbReference type="InterPro" id="IPR000182">
    <property type="entry name" value="GNAT_dom"/>
</dbReference>
<dbReference type="PROSITE" id="PS51186">
    <property type="entry name" value="GNAT"/>
    <property type="match status" value="1"/>
</dbReference>
<organism evidence="4 5">
    <name type="scientific">Microvirga tunisiensis</name>
    <dbReference type="NCBI Taxonomy" id="2108360"/>
    <lineage>
        <taxon>Bacteria</taxon>
        <taxon>Pseudomonadati</taxon>
        <taxon>Pseudomonadota</taxon>
        <taxon>Alphaproteobacteria</taxon>
        <taxon>Hyphomicrobiales</taxon>
        <taxon>Methylobacteriaceae</taxon>
        <taxon>Microvirga</taxon>
    </lineage>
</organism>
<feature type="domain" description="N-acetyltransferase" evidence="3">
    <location>
        <begin position="8"/>
        <end position="157"/>
    </location>
</feature>
<evidence type="ECO:0000313" key="4">
    <source>
        <dbReference type="EMBL" id="MPR23795.1"/>
    </source>
</evidence>
<dbReference type="PANTHER" id="PTHR43877:SF1">
    <property type="entry name" value="ACETYLTRANSFERASE"/>
    <property type="match status" value="1"/>
</dbReference>
<keyword evidence="1 4" id="KW-0808">Transferase</keyword>
<evidence type="ECO:0000256" key="2">
    <source>
        <dbReference type="ARBA" id="ARBA00023315"/>
    </source>
</evidence>
<dbReference type="CDD" id="cd04301">
    <property type="entry name" value="NAT_SF"/>
    <property type="match status" value="1"/>
</dbReference>
<gene>
    <name evidence="4" type="ORF">FS320_00815</name>
</gene>
<dbReference type="RefSeq" id="WP_152708693.1">
    <property type="nucleotide sequence ID" value="NZ_VOSJ01000001.1"/>
</dbReference>
<dbReference type="GO" id="GO:0016747">
    <property type="term" value="F:acyltransferase activity, transferring groups other than amino-acyl groups"/>
    <property type="evidence" value="ECO:0007669"/>
    <property type="project" value="InterPro"/>
</dbReference>
<comment type="caution">
    <text evidence="4">The sequence shown here is derived from an EMBL/GenBank/DDBJ whole genome shotgun (WGS) entry which is preliminary data.</text>
</comment>
<dbReference type="Proteomes" id="UP000403266">
    <property type="component" value="Unassembled WGS sequence"/>
</dbReference>
<dbReference type="EMBL" id="VOSK01000001">
    <property type="protein sequence ID" value="MPR23795.1"/>
    <property type="molecule type" value="Genomic_DNA"/>
</dbReference>
<dbReference type="OrthoDB" id="9809751at2"/>
<evidence type="ECO:0000256" key="1">
    <source>
        <dbReference type="ARBA" id="ARBA00022679"/>
    </source>
</evidence>
<dbReference type="PANTHER" id="PTHR43877">
    <property type="entry name" value="AMINOALKYLPHOSPHONATE N-ACETYLTRANSFERASE-RELATED-RELATED"/>
    <property type="match status" value="1"/>
</dbReference>
<accession>A0A5N7MA83</accession>
<protein>
    <submittedName>
        <fullName evidence="4">GNAT family N-acetyltransferase</fullName>
    </submittedName>
</protein>
<dbReference type="SUPFAM" id="SSF55729">
    <property type="entry name" value="Acyl-CoA N-acyltransferases (Nat)"/>
    <property type="match status" value="1"/>
</dbReference>
<name>A0A5N7MA83_9HYPH</name>
<evidence type="ECO:0000259" key="3">
    <source>
        <dbReference type="PROSITE" id="PS51186"/>
    </source>
</evidence>
<dbReference type="Pfam" id="PF13508">
    <property type="entry name" value="Acetyltransf_7"/>
    <property type="match status" value="1"/>
</dbReference>
<evidence type="ECO:0000313" key="5">
    <source>
        <dbReference type="Proteomes" id="UP000403266"/>
    </source>
</evidence>
<reference evidence="4 5" key="1">
    <citation type="journal article" date="2019" name="Syst. Appl. Microbiol.">
        <title>Microvirga tunisiensis sp. nov., a root nodule symbiotic bacterium isolated from Lupinus micranthus and L. luteus grown in Northern Tunisia.</title>
        <authorList>
            <person name="Msaddak A."/>
            <person name="Rejili M."/>
            <person name="Duran D."/>
            <person name="Mars M."/>
            <person name="Palacios J.M."/>
            <person name="Ruiz-Argueso T."/>
            <person name="Rey L."/>
            <person name="Imperial J."/>
        </authorList>
    </citation>
    <scope>NUCLEOTIDE SEQUENCE [LARGE SCALE GENOMIC DNA]</scope>
    <source>
        <strain evidence="4 5">Lmie10</strain>
    </source>
</reference>
<dbReference type="InterPro" id="IPR016181">
    <property type="entry name" value="Acyl_CoA_acyltransferase"/>
</dbReference>
<keyword evidence="2" id="KW-0012">Acyltransferase</keyword>
<dbReference type="Gene3D" id="3.40.630.30">
    <property type="match status" value="1"/>
</dbReference>